<proteinExistence type="predicted"/>
<keyword evidence="1" id="KW-0175">Coiled coil</keyword>
<sequence length="192" mass="22207">MVHCVTMDQHAYVALPQNTFRLSMEAMKARFATFTTHFSPAVHAGQAAISNATVTAGIEFTKNTDFEILTQKIDDILQLMVAEKFIGSIRIDQLRIRLKELDQPPLEEVCRLTDTFFLARRDENLVLKNLHRKKTDIEKLKITKRSLRKRRKMHKIQFLVPPSHRRIIEAVMTAGRKDTGLRSANSQRNDFF</sequence>
<name>A0AA88HZQ6_ARTSF</name>
<dbReference type="Proteomes" id="UP001187531">
    <property type="component" value="Unassembled WGS sequence"/>
</dbReference>
<dbReference type="AlphaFoldDB" id="A0AA88HZQ6"/>
<comment type="caution">
    <text evidence="2">The sequence shown here is derived from an EMBL/GenBank/DDBJ whole genome shotgun (WGS) entry which is preliminary data.</text>
</comment>
<keyword evidence="3" id="KW-1185">Reference proteome</keyword>
<evidence type="ECO:0000313" key="2">
    <source>
        <dbReference type="EMBL" id="KAK2718263.1"/>
    </source>
</evidence>
<organism evidence="2 3">
    <name type="scientific">Artemia franciscana</name>
    <name type="common">Brine shrimp</name>
    <name type="synonym">Artemia sanfranciscana</name>
    <dbReference type="NCBI Taxonomy" id="6661"/>
    <lineage>
        <taxon>Eukaryota</taxon>
        <taxon>Metazoa</taxon>
        <taxon>Ecdysozoa</taxon>
        <taxon>Arthropoda</taxon>
        <taxon>Crustacea</taxon>
        <taxon>Branchiopoda</taxon>
        <taxon>Anostraca</taxon>
        <taxon>Artemiidae</taxon>
        <taxon>Artemia</taxon>
    </lineage>
</organism>
<protein>
    <submittedName>
        <fullName evidence="2">Uncharacterized protein</fullName>
    </submittedName>
</protein>
<gene>
    <name evidence="2" type="ORF">QYM36_005537</name>
</gene>
<dbReference type="EMBL" id="JAVRJZ010000009">
    <property type="protein sequence ID" value="KAK2718263.1"/>
    <property type="molecule type" value="Genomic_DNA"/>
</dbReference>
<reference evidence="2" key="1">
    <citation type="submission" date="2023-07" db="EMBL/GenBank/DDBJ databases">
        <title>Chromosome-level genome assembly of Artemia franciscana.</title>
        <authorList>
            <person name="Jo E."/>
        </authorList>
    </citation>
    <scope>NUCLEOTIDE SEQUENCE</scope>
    <source>
        <tissue evidence="2">Whole body</tissue>
    </source>
</reference>
<feature type="coiled-coil region" evidence="1">
    <location>
        <begin position="130"/>
        <end position="157"/>
    </location>
</feature>
<accession>A0AA88HZQ6</accession>
<evidence type="ECO:0000313" key="3">
    <source>
        <dbReference type="Proteomes" id="UP001187531"/>
    </source>
</evidence>
<evidence type="ECO:0000256" key="1">
    <source>
        <dbReference type="SAM" id="Coils"/>
    </source>
</evidence>